<reference evidence="2 3" key="1">
    <citation type="submission" date="2020-02" db="EMBL/GenBank/DDBJ databases">
        <title>Complete genome sequence of the novel Campylobacter species Candidatus Campylobacter infans.</title>
        <authorList>
            <person name="Duim B."/>
            <person name="Zomer A."/>
            <person name="van der Graaf L."/>
            <person name="Wagenaar J."/>
        </authorList>
    </citation>
    <scope>NUCLEOTIDE SEQUENCE [LARGE SCALE GENOMIC DNA]</scope>
    <source>
        <strain evidence="2 3">19S00001</strain>
    </source>
</reference>
<dbReference type="Proteomes" id="UP000509414">
    <property type="component" value="Chromosome"/>
</dbReference>
<protein>
    <submittedName>
        <fullName evidence="2">SAM-dependent methyltransferase</fullName>
    </submittedName>
</protein>
<name>A0A7H9CMY0_9BACT</name>
<dbReference type="Gene3D" id="3.40.50.150">
    <property type="entry name" value="Vaccinia Virus protein VP39"/>
    <property type="match status" value="1"/>
</dbReference>
<evidence type="ECO:0000313" key="2">
    <source>
        <dbReference type="EMBL" id="QLI06169.1"/>
    </source>
</evidence>
<dbReference type="GO" id="GO:0032259">
    <property type="term" value="P:methylation"/>
    <property type="evidence" value="ECO:0007669"/>
    <property type="project" value="UniProtKB-KW"/>
</dbReference>
<dbReference type="Pfam" id="PF08241">
    <property type="entry name" value="Methyltransf_11"/>
    <property type="match status" value="1"/>
</dbReference>
<dbReference type="AlphaFoldDB" id="A0A7H9CMY0"/>
<feature type="domain" description="Methyltransferase type 11" evidence="1">
    <location>
        <begin position="50"/>
        <end position="145"/>
    </location>
</feature>
<dbReference type="GO" id="GO:0008757">
    <property type="term" value="F:S-adenosylmethionine-dependent methyltransferase activity"/>
    <property type="evidence" value="ECO:0007669"/>
    <property type="project" value="InterPro"/>
</dbReference>
<dbReference type="EMBL" id="CP049075">
    <property type="protein sequence ID" value="QLI06169.1"/>
    <property type="molecule type" value="Genomic_DNA"/>
</dbReference>
<keyword evidence="3" id="KW-1185">Reference proteome</keyword>
<dbReference type="KEGG" id="cinf:CINF_1699"/>
<dbReference type="SUPFAM" id="SSF53335">
    <property type="entry name" value="S-adenosyl-L-methionine-dependent methyltransferases"/>
    <property type="match status" value="1"/>
</dbReference>
<keyword evidence="2" id="KW-0808">Transferase</keyword>
<dbReference type="CDD" id="cd02440">
    <property type="entry name" value="AdoMet_MTases"/>
    <property type="match status" value="1"/>
</dbReference>
<dbReference type="InterPro" id="IPR029063">
    <property type="entry name" value="SAM-dependent_MTases_sf"/>
</dbReference>
<gene>
    <name evidence="2" type="ORF">CINF_1699</name>
</gene>
<dbReference type="RefSeq" id="WP_179975242.1">
    <property type="nucleotide sequence ID" value="NZ_CP049075.1"/>
</dbReference>
<keyword evidence="2" id="KW-0489">Methyltransferase</keyword>
<dbReference type="InterPro" id="IPR013216">
    <property type="entry name" value="Methyltransf_11"/>
</dbReference>
<accession>A0A7H9CMY0</accession>
<evidence type="ECO:0000259" key="1">
    <source>
        <dbReference type="Pfam" id="PF08241"/>
    </source>
</evidence>
<evidence type="ECO:0000313" key="3">
    <source>
        <dbReference type="Proteomes" id="UP000509414"/>
    </source>
</evidence>
<organism evidence="2 3">
    <name type="scientific">Candidatus Campylobacter infans</name>
    <dbReference type="NCBI Taxonomy" id="2561898"/>
    <lineage>
        <taxon>Bacteria</taxon>
        <taxon>Pseudomonadati</taxon>
        <taxon>Campylobacterota</taxon>
        <taxon>Epsilonproteobacteria</taxon>
        <taxon>Campylobacterales</taxon>
        <taxon>Campylobacteraceae</taxon>
        <taxon>Campylobacter</taxon>
    </lineage>
</organism>
<sequence length="225" mass="25494">MQNNFKVLGGGQMWNAHYQNSVIGSVPSYPSDFVAEFFMRNFKGSKRVCDIGCGGGRHTAMLASMGFDTYALDYAPSSIEYVQNLLNTNGLKANLCVGCASDLPYQNEFFDGVLCYGVIMYGDGDFVERCADEIYRVLKPGAKAYLQFRNLGDFRYINGEKIGKYQAKTTKSIMESEEGQMIYYFDEAEIKRVFAKFSKIDIDILTRSYENESYKISYHLVTLTK</sequence>
<proteinExistence type="predicted"/>